<dbReference type="GeneID" id="19969311"/>
<evidence type="ECO:0000256" key="6">
    <source>
        <dbReference type="ARBA" id="ARBA00022884"/>
    </source>
</evidence>
<dbReference type="STRING" id="1220924.W2S4B8"/>
<dbReference type="InParanoid" id="W2S4B8"/>
<name>W2S4B8_CYPE1</name>
<evidence type="ECO:0000256" key="7">
    <source>
        <dbReference type="ARBA" id="ARBA00039099"/>
    </source>
</evidence>
<evidence type="ECO:0000256" key="10">
    <source>
        <dbReference type="ARBA" id="ARBA00082896"/>
    </source>
</evidence>
<dbReference type="SUPFAM" id="SSF53335">
    <property type="entry name" value="S-adenosyl-L-methionine-dependent methyltransferases"/>
    <property type="match status" value="1"/>
</dbReference>
<dbReference type="GO" id="GO:0160104">
    <property type="term" value="F:tRNA (guanine(26)-N2)-dimethyltransferase activity"/>
    <property type="evidence" value="ECO:0007669"/>
    <property type="project" value="UniProtKB-EC"/>
</dbReference>
<keyword evidence="3 12" id="KW-0808">Transferase</keyword>
<comment type="similarity">
    <text evidence="12">Belongs to the class I-like SAM-binding methyltransferase superfamily. Trm1 family.</text>
</comment>
<dbReference type="EC" id="2.1.1.216" evidence="7"/>
<organism evidence="14 15">
    <name type="scientific">Cyphellophora europaea (strain CBS 101466)</name>
    <name type="common">Phialophora europaea</name>
    <dbReference type="NCBI Taxonomy" id="1220924"/>
    <lineage>
        <taxon>Eukaryota</taxon>
        <taxon>Fungi</taxon>
        <taxon>Dikarya</taxon>
        <taxon>Ascomycota</taxon>
        <taxon>Pezizomycotina</taxon>
        <taxon>Eurotiomycetes</taxon>
        <taxon>Chaetothyriomycetidae</taxon>
        <taxon>Chaetothyriales</taxon>
        <taxon>Cyphellophoraceae</taxon>
        <taxon>Cyphellophora</taxon>
    </lineage>
</organism>
<dbReference type="GO" id="GO:0002940">
    <property type="term" value="P:tRNA N2-guanine methylation"/>
    <property type="evidence" value="ECO:0007669"/>
    <property type="project" value="TreeGrafter"/>
</dbReference>
<dbReference type="Gene3D" id="3.30.56.70">
    <property type="entry name" value="N2,N2-dimethylguanosine tRNA methyltransferase, C-terminal domain"/>
    <property type="match status" value="1"/>
</dbReference>
<evidence type="ECO:0000256" key="4">
    <source>
        <dbReference type="ARBA" id="ARBA00022691"/>
    </source>
</evidence>
<evidence type="ECO:0000256" key="2">
    <source>
        <dbReference type="ARBA" id="ARBA00022603"/>
    </source>
</evidence>
<dbReference type="GO" id="GO:0005634">
    <property type="term" value="C:nucleus"/>
    <property type="evidence" value="ECO:0007669"/>
    <property type="project" value="TreeGrafter"/>
</dbReference>
<evidence type="ECO:0000256" key="11">
    <source>
        <dbReference type="ARBA" id="ARBA00083299"/>
    </source>
</evidence>
<evidence type="ECO:0000313" key="15">
    <source>
        <dbReference type="Proteomes" id="UP000030752"/>
    </source>
</evidence>
<dbReference type="FunFam" id="3.30.56.70:FF:000001">
    <property type="entry name" value="tRNA (guanine(26)-N(2))-dimethyltransferase"/>
    <property type="match status" value="1"/>
</dbReference>
<gene>
    <name evidence="14" type="ORF">HMPREF1541_01972</name>
</gene>
<dbReference type="OrthoDB" id="6349953at2759"/>
<dbReference type="EMBL" id="KB822718">
    <property type="protein sequence ID" value="ETN42814.1"/>
    <property type="molecule type" value="Genomic_DNA"/>
</dbReference>
<evidence type="ECO:0000256" key="13">
    <source>
        <dbReference type="SAM" id="MobiDB-lite"/>
    </source>
</evidence>
<evidence type="ECO:0000256" key="12">
    <source>
        <dbReference type="PROSITE-ProRule" id="PRU00958"/>
    </source>
</evidence>
<dbReference type="RefSeq" id="XP_008714550.1">
    <property type="nucleotide sequence ID" value="XM_008716328.1"/>
</dbReference>
<evidence type="ECO:0000256" key="3">
    <source>
        <dbReference type="ARBA" id="ARBA00022679"/>
    </source>
</evidence>
<dbReference type="PANTHER" id="PTHR10631">
    <property type="entry name" value="N 2 ,N 2 -DIMETHYLGUANOSINE TRNA METHYLTRANSFERASE"/>
    <property type="match status" value="1"/>
</dbReference>
<feature type="region of interest" description="Disordered" evidence="13">
    <location>
        <begin position="86"/>
        <end position="135"/>
    </location>
</feature>
<keyword evidence="15" id="KW-1185">Reference proteome</keyword>
<evidence type="ECO:0000313" key="14">
    <source>
        <dbReference type="EMBL" id="ETN42814.1"/>
    </source>
</evidence>
<dbReference type="VEuPathDB" id="FungiDB:HMPREF1541_01972"/>
<comment type="catalytic activity">
    <reaction evidence="8">
        <text>guanosine(26) in tRNA + 2 S-adenosyl-L-methionine = N(2)-dimethylguanosine(26) in tRNA + 2 S-adenosyl-L-homocysteine + 2 H(+)</text>
        <dbReference type="Rhea" id="RHEA:43140"/>
        <dbReference type="Rhea" id="RHEA-COMP:10359"/>
        <dbReference type="Rhea" id="RHEA-COMP:10360"/>
        <dbReference type="ChEBI" id="CHEBI:15378"/>
        <dbReference type="ChEBI" id="CHEBI:57856"/>
        <dbReference type="ChEBI" id="CHEBI:59789"/>
        <dbReference type="ChEBI" id="CHEBI:74269"/>
        <dbReference type="ChEBI" id="CHEBI:74513"/>
        <dbReference type="EC" id="2.1.1.216"/>
    </reaction>
</comment>
<proteinExistence type="inferred from homology"/>
<evidence type="ECO:0000256" key="1">
    <source>
        <dbReference type="ARBA" id="ARBA00022555"/>
    </source>
</evidence>
<dbReference type="eggNOG" id="KOG1253">
    <property type="taxonomic scope" value="Eukaryota"/>
</dbReference>
<keyword evidence="2 12" id="KW-0489">Methyltransferase</keyword>
<keyword evidence="5 12" id="KW-0819">tRNA processing</keyword>
<reference evidence="14 15" key="1">
    <citation type="submission" date="2013-03" db="EMBL/GenBank/DDBJ databases">
        <title>The Genome Sequence of Phialophora europaea CBS 101466.</title>
        <authorList>
            <consortium name="The Broad Institute Genomics Platform"/>
            <person name="Cuomo C."/>
            <person name="de Hoog S."/>
            <person name="Gorbushina A."/>
            <person name="Walker B."/>
            <person name="Young S.K."/>
            <person name="Zeng Q."/>
            <person name="Gargeya S."/>
            <person name="Fitzgerald M."/>
            <person name="Haas B."/>
            <person name="Abouelleil A."/>
            <person name="Allen A.W."/>
            <person name="Alvarado L."/>
            <person name="Arachchi H.M."/>
            <person name="Berlin A.M."/>
            <person name="Chapman S.B."/>
            <person name="Gainer-Dewar J."/>
            <person name="Goldberg J."/>
            <person name="Griggs A."/>
            <person name="Gujja S."/>
            <person name="Hansen M."/>
            <person name="Howarth C."/>
            <person name="Imamovic A."/>
            <person name="Ireland A."/>
            <person name="Larimer J."/>
            <person name="McCowan C."/>
            <person name="Murphy C."/>
            <person name="Pearson M."/>
            <person name="Poon T.W."/>
            <person name="Priest M."/>
            <person name="Roberts A."/>
            <person name="Saif S."/>
            <person name="Shea T."/>
            <person name="Sisk P."/>
            <person name="Sykes S."/>
            <person name="Wortman J."/>
            <person name="Nusbaum C."/>
            <person name="Birren B."/>
        </authorList>
    </citation>
    <scope>NUCLEOTIDE SEQUENCE [LARGE SCALE GENOMIC DNA]</scope>
    <source>
        <strain evidence="14 15">CBS 101466</strain>
    </source>
</reference>
<dbReference type="Pfam" id="PF02005">
    <property type="entry name" value="TRM"/>
    <property type="match status" value="2"/>
</dbReference>
<dbReference type="HOGENOM" id="CLU_010862_2_0_1"/>
<feature type="compositionally biased region" description="Basic residues" evidence="13">
    <location>
        <begin position="87"/>
        <end position="103"/>
    </location>
</feature>
<protein>
    <recommendedName>
        <fullName evidence="7">tRNA (guanine(26)-N(2))-dimethyltransferase</fullName>
        <ecNumber evidence="7">2.1.1.216</ecNumber>
    </recommendedName>
    <alternativeName>
        <fullName evidence="10">tRNA 2,2-dimethylguanosine-26 methyltransferase</fullName>
    </alternativeName>
    <alternativeName>
        <fullName evidence="9">tRNA(guanine-26,N(2)-N(2)) methyltransferase</fullName>
    </alternativeName>
    <alternativeName>
        <fullName evidence="11">tRNA(m(2,2)G26)dimethyltransferase</fullName>
    </alternativeName>
</protein>
<keyword evidence="4 12" id="KW-0949">S-adenosyl-L-methionine</keyword>
<evidence type="ECO:0000256" key="8">
    <source>
        <dbReference type="ARBA" id="ARBA00051897"/>
    </source>
</evidence>
<dbReference type="AlphaFoldDB" id="W2S4B8"/>
<evidence type="ECO:0000256" key="5">
    <source>
        <dbReference type="ARBA" id="ARBA00022694"/>
    </source>
</evidence>
<keyword evidence="6 12" id="KW-0694">RNA-binding</keyword>
<dbReference type="PANTHER" id="PTHR10631:SF3">
    <property type="entry name" value="TRNA (GUANINE(26)-N(2))-DIMETHYLTRANSFERASE"/>
    <property type="match status" value="1"/>
</dbReference>
<sequence>MSRSASPAVEPVTINGQSYRPVREGLASILAPYQQSNGTAQKGHNNDEGNQAVFYNPIQQFNRDLTVLAILIYGEGALVAKDLVQSRKSKNRKVKSDRRKHGQAPRDGGGDITDSKKRKVDEVDLPAEHGTLKRPRTDDVGVEVDELEVAQLNADEATAPKPMPGNEQMQTPFTILDALSATGLRALRYAKEIPFATNIIANDLSKDAVQSIEVNIDHNKVSDRVYSNVGDARAYMYSKIGNERQQSSDGYVHRFDVVDLDPYGTAEPFIDAALQTLTDGGLLCVTCTDAGVFASSGYLEKTYALYGGLPIKGVHSHEAGLRLIVSSIASTAAKYGIAIEPLLSLSIDFYARVFIRVHKRPSDVKLLAGTTMVTYSCDQGCGAWTTQTIARNIAKEDRTGTRMYKHSFSQAPSVPPHCEHCGFKMHLGGPMWAGPLHNPYFVQRILDRIPSLDRNVYGTLDRVRGMLTVALEEDLTLAASNTPDNTNAPNGKDVAIDPRIIPRLPPDVVDRTPFFFIPNYLAKVLHTQTPGEDAIRGAIRGLGYKVTRSHCKAGSFKTDAPWDVIWEILREWERQKSPAKEGAVKPGTAGWRIMRRAWGGERRAAEEIKDGLVKGLEKVEGREELGTVLRAALWKVENEGQMTEAKTRMEEGPAAGGEKGLKVVFDEALGKEKPREKLVRYQINPRSNWGPMNRAGGS</sequence>
<dbReference type="Gene3D" id="3.40.50.150">
    <property type="entry name" value="Vaccinia Virus protein VP39"/>
    <property type="match status" value="1"/>
</dbReference>
<dbReference type="InterPro" id="IPR042296">
    <property type="entry name" value="tRNA_met_Trm1_C"/>
</dbReference>
<evidence type="ECO:0000256" key="9">
    <source>
        <dbReference type="ARBA" id="ARBA00077143"/>
    </source>
</evidence>
<keyword evidence="1 12" id="KW-0820">tRNA-binding</keyword>
<accession>W2S4B8</accession>
<dbReference type="FunCoup" id="W2S4B8">
    <property type="interactions" value="1173"/>
</dbReference>
<dbReference type="GO" id="GO:0000049">
    <property type="term" value="F:tRNA binding"/>
    <property type="evidence" value="ECO:0007669"/>
    <property type="project" value="UniProtKB-UniRule"/>
</dbReference>
<dbReference type="InterPro" id="IPR002905">
    <property type="entry name" value="Trm1"/>
</dbReference>
<dbReference type="Proteomes" id="UP000030752">
    <property type="component" value="Unassembled WGS sequence"/>
</dbReference>
<dbReference type="InterPro" id="IPR029063">
    <property type="entry name" value="SAM-dependent_MTases_sf"/>
</dbReference>
<dbReference type="PROSITE" id="PS51626">
    <property type="entry name" value="SAM_MT_TRM1"/>
    <property type="match status" value="1"/>
</dbReference>
<feature type="compositionally biased region" description="Basic and acidic residues" evidence="13">
    <location>
        <begin position="113"/>
        <end position="135"/>
    </location>
</feature>